<dbReference type="EMBL" id="CP131913">
    <property type="protein sequence ID" value="WLI71945.1"/>
    <property type="molecule type" value="Genomic_DNA"/>
</dbReference>
<feature type="domain" description="N-acetyltransferase" evidence="1">
    <location>
        <begin position="3"/>
        <end position="148"/>
    </location>
</feature>
<evidence type="ECO:0000313" key="3">
    <source>
        <dbReference type="Proteomes" id="UP001235344"/>
    </source>
</evidence>
<dbReference type="RefSeq" id="WP_305497935.1">
    <property type="nucleotide sequence ID" value="NZ_CP131913.1"/>
</dbReference>
<reference evidence="2 3" key="1">
    <citation type="submission" date="2023-08" db="EMBL/GenBank/DDBJ databases">
        <title>Transcriptome Analysis of Halomonas alkalicola CICC 11012s to Identify the Genes Involved in Alkaline Tolerances.</title>
        <authorList>
            <person name="Zhai L."/>
        </authorList>
    </citation>
    <scope>NUCLEOTIDE SEQUENCE [LARGE SCALE GENOMIC DNA]</scope>
    <source>
        <strain evidence="2 3">CICC 11012s</strain>
    </source>
</reference>
<organism evidence="2 3">
    <name type="scientific">Halomonas alkalicola</name>
    <dbReference type="NCBI Taxonomy" id="1930622"/>
    <lineage>
        <taxon>Bacteria</taxon>
        <taxon>Pseudomonadati</taxon>
        <taxon>Pseudomonadota</taxon>
        <taxon>Gammaproteobacteria</taxon>
        <taxon>Oceanospirillales</taxon>
        <taxon>Halomonadaceae</taxon>
        <taxon>Halomonas</taxon>
    </lineage>
</organism>
<proteinExistence type="predicted"/>
<dbReference type="Gene3D" id="3.40.630.30">
    <property type="match status" value="1"/>
</dbReference>
<dbReference type="InterPro" id="IPR000182">
    <property type="entry name" value="GNAT_dom"/>
</dbReference>
<dbReference type="CDD" id="cd04301">
    <property type="entry name" value="NAT_SF"/>
    <property type="match status" value="1"/>
</dbReference>
<dbReference type="SUPFAM" id="SSF55729">
    <property type="entry name" value="Acyl-CoA N-acyltransferases (Nat)"/>
    <property type="match status" value="1"/>
</dbReference>
<accession>A0ABY9H0E0</accession>
<name>A0ABY9H0E0_9GAMM</name>
<evidence type="ECO:0000313" key="2">
    <source>
        <dbReference type="EMBL" id="WLI71945.1"/>
    </source>
</evidence>
<keyword evidence="3" id="KW-1185">Reference proteome</keyword>
<protein>
    <submittedName>
        <fullName evidence="2">Acetyl-CoA sensor PanZ family protein</fullName>
    </submittedName>
</protein>
<dbReference type="InterPro" id="IPR040448">
    <property type="entry name" value="PanZ_GNAT"/>
</dbReference>
<sequence>MPVTLHPVDRAAWEADAQAQLDLARIYADAPSERLPAPVDAFIHGHLADGHRFLCARFNDRLIGAVAQRDDGEAWWLSHFCIRKPTRRRGVGTRLLTLVGQAAQAEERALRAELGQLRLADQVLLVRLGFRLEQHESFHELLMPERSQ</sequence>
<dbReference type="Pfam" id="PF12568">
    <property type="entry name" value="PanZ"/>
    <property type="match status" value="1"/>
</dbReference>
<dbReference type="PROSITE" id="PS51186">
    <property type="entry name" value="GNAT"/>
    <property type="match status" value="1"/>
</dbReference>
<dbReference type="InterPro" id="IPR016181">
    <property type="entry name" value="Acyl_CoA_acyltransferase"/>
</dbReference>
<gene>
    <name evidence="2" type="ORF">B6N23_08885</name>
</gene>
<evidence type="ECO:0000259" key="1">
    <source>
        <dbReference type="PROSITE" id="PS51186"/>
    </source>
</evidence>
<dbReference type="Proteomes" id="UP001235344">
    <property type="component" value="Chromosome"/>
</dbReference>